<dbReference type="EMBL" id="OZ034813">
    <property type="protein sequence ID" value="CAL1355439.1"/>
    <property type="molecule type" value="Genomic_DNA"/>
</dbReference>
<keyword evidence="2" id="KW-1185">Reference proteome</keyword>
<dbReference type="Proteomes" id="UP001497516">
    <property type="component" value="Chromosome 1"/>
</dbReference>
<proteinExistence type="predicted"/>
<gene>
    <name evidence="1" type="ORF">LTRI10_LOCUS3204</name>
</gene>
<protein>
    <submittedName>
        <fullName evidence="1">Uncharacterized protein</fullName>
    </submittedName>
</protein>
<organism evidence="1 2">
    <name type="scientific">Linum trigynum</name>
    <dbReference type="NCBI Taxonomy" id="586398"/>
    <lineage>
        <taxon>Eukaryota</taxon>
        <taxon>Viridiplantae</taxon>
        <taxon>Streptophyta</taxon>
        <taxon>Embryophyta</taxon>
        <taxon>Tracheophyta</taxon>
        <taxon>Spermatophyta</taxon>
        <taxon>Magnoliopsida</taxon>
        <taxon>eudicotyledons</taxon>
        <taxon>Gunneridae</taxon>
        <taxon>Pentapetalae</taxon>
        <taxon>rosids</taxon>
        <taxon>fabids</taxon>
        <taxon>Malpighiales</taxon>
        <taxon>Linaceae</taxon>
        <taxon>Linum</taxon>
    </lineage>
</organism>
<evidence type="ECO:0000313" key="1">
    <source>
        <dbReference type="EMBL" id="CAL1355439.1"/>
    </source>
</evidence>
<reference evidence="1 2" key="1">
    <citation type="submission" date="2024-04" db="EMBL/GenBank/DDBJ databases">
        <authorList>
            <person name="Fracassetti M."/>
        </authorList>
    </citation>
    <scope>NUCLEOTIDE SEQUENCE [LARGE SCALE GENOMIC DNA]</scope>
</reference>
<name>A0AAV2CHD1_9ROSI</name>
<dbReference type="AlphaFoldDB" id="A0AAV2CHD1"/>
<accession>A0AAV2CHD1</accession>
<sequence length="147" mass="17130">MCKNANLRGGLWLWDLQLHNQAHLLKWQWRFATERQRSWRELIALKFPNQNLEWCDGEIGERMGCSPWMQLIKLKNTFWNSTQVEHGNCLWTSFWHNIWIKGKHLADQFPRVVAGAESPSARVADYLQNDGEALYMVGNSLKVSSSG</sequence>
<evidence type="ECO:0000313" key="2">
    <source>
        <dbReference type="Proteomes" id="UP001497516"/>
    </source>
</evidence>